<dbReference type="Proteomes" id="UP000295701">
    <property type="component" value="Unassembled WGS sequence"/>
</dbReference>
<keyword evidence="4" id="KW-0808">Transferase</keyword>
<keyword evidence="8 9" id="KW-0961">Cell wall biogenesis/degradation</keyword>
<gene>
    <name evidence="11" type="ORF">E2L08_11760</name>
</gene>
<dbReference type="InterPro" id="IPR006311">
    <property type="entry name" value="TAT_signal"/>
</dbReference>
<dbReference type="PANTHER" id="PTHR30582:SF24">
    <property type="entry name" value="L,D-TRANSPEPTIDASE ERFK_SRFK-RELATED"/>
    <property type="match status" value="1"/>
</dbReference>
<keyword evidence="7 9" id="KW-0573">Peptidoglycan synthesis</keyword>
<sequence>MTAEPRYSATRRRFLARSVAAGGLLCAPAVLRGQGGAAWRPYFPDLGRGAILCDTASRRLSVWSVGGAVHRAYPVTLGPEPIRTGRSEIAARIAGPSWAPSPAMRRRHPDWPGFVPPGPGNPLGRHALYLSWRFHRIHGRPRHGAPSPPAGCIALCDAAMAELFALTGEGMPVVLV</sequence>
<keyword evidence="5" id="KW-0378">Hydrolase</keyword>
<protein>
    <submittedName>
        <fullName evidence="11">L,D-transpeptidase</fullName>
    </submittedName>
</protein>
<evidence type="ECO:0000259" key="10">
    <source>
        <dbReference type="PROSITE" id="PS52029"/>
    </source>
</evidence>
<dbReference type="GO" id="GO:0018104">
    <property type="term" value="P:peptidoglycan-protein cross-linking"/>
    <property type="evidence" value="ECO:0007669"/>
    <property type="project" value="TreeGrafter"/>
</dbReference>
<dbReference type="InterPro" id="IPR050979">
    <property type="entry name" value="LD-transpeptidase"/>
</dbReference>
<accession>A0A4R6A627</accession>
<dbReference type="GO" id="GO:0005576">
    <property type="term" value="C:extracellular region"/>
    <property type="evidence" value="ECO:0007669"/>
    <property type="project" value="TreeGrafter"/>
</dbReference>
<dbReference type="GO" id="GO:0071972">
    <property type="term" value="F:peptidoglycan L,D-transpeptidase activity"/>
    <property type="evidence" value="ECO:0007669"/>
    <property type="project" value="TreeGrafter"/>
</dbReference>
<keyword evidence="6 9" id="KW-0133">Cell shape</keyword>
<evidence type="ECO:0000256" key="1">
    <source>
        <dbReference type="ARBA" id="ARBA00004752"/>
    </source>
</evidence>
<dbReference type="Gene3D" id="2.40.440.10">
    <property type="entry name" value="L,D-transpeptidase catalytic domain-like"/>
    <property type="match status" value="1"/>
</dbReference>
<dbReference type="SUPFAM" id="SSF141523">
    <property type="entry name" value="L,D-transpeptidase catalytic domain-like"/>
    <property type="match status" value="1"/>
</dbReference>
<keyword evidence="3" id="KW-0328">Glycosyltransferase</keyword>
<reference evidence="11 12" key="1">
    <citation type="submission" date="2019-03" db="EMBL/GenBank/DDBJ databases">
        <title>Primorskyibacter sp. SS33 isolated from sediments.</title>
        <authorList>
            <person name="Xunke S."/>
        </authorList>
    </citation>
    <scope>NUCLEOTIDE SEQUENCE [LARGE SCALE GENOMIC DNA]</scope>
    <source>
        <strain evidence="11 12">SS33</strain>
    </source>
</reference>
<evidence type="ECO:0000256" key="6">
    <source>
        <dbReference type="ARBA" id="ARBA00022960"/>
    </source>
</evidence>
<evidence type="ECO:0000256" key="2">
    <source>
        <dbReference type="ARBA" id="ARBA00005992"/>
    </source>
</evidence>
<dbReference type="GO" id="GO:0071555">
    <property type="term" value="P:cell wall organization"/>
    <property type="evidence" value="ECO:0007669"/>
    <property type="project" value="UniProtKB-UniRule"/>
</dbReference>
<evidence type="ECO:0000313" key="12">
    <source>
        <dbReference type="Proteomes" id="UP000295701"/>
    </source>
</evidence>
<dbReference type="PROSITE" id="PS52029">
    <property type="entry name" value="LD_TPASE"/>
    <property type="match status" value="1"/>
</dbReference>
<dbReference type="PROSITE" id="PS51318">
    <property type="entry name" value="TAT"/>
    <property type="match status" value="1"/>
</dbReference>
<feature type="domain" description="L,D-TPase catalytic" evidence="10">
    <location>
        <begin position="49"/>
        <end position="176"/>
    </location>
</feature>
<evidence type="ECO:0000256" key="8">
    <source>
        <dbReference type="ARBA" id="ARBA00023316"/>
    </source>
</evidence>
<evidence type="ECO:0000256" key="4">
    <source>
        <dbReference type="ARBA" id="ARBA00022679"/>
    </source>
</evidence>
<proteinExistence type="inferred from homology"/>
<evidence type="ECO:0000256" key="3">
    <source>
        <dbReference type="ARBA" id="ARBA00022676"/>
    </source>
</evidence>
<dbReference type="GO" id="GO:0016757">
    <property type="term" value="F:glycosyltransferase activity"/>
    <property type="evidence" value="ECO:0007669"/>
    <property type="project" value="UniProtKB-KW"/>
</dbReference>
<dbReference type="AlphaFoldDB" id="A0A4R6A627"/>
<comment type="caution">
    <text evidence="11">The sequence shown here is derived from an EMBL/GenBank/DDBJ whole genome shotgun (WGS) entry which is preliminary data.</text>
</comment>
<dbReference type="InterPro" id="IPR005490">
    <property type="entry name" value="LD_TPept_cat_dom"/>
</dbReference>
<comment type="pathway">
    <text evidence="1 9">Cell wall biogenesis; peptidoglycan biosynthesis.</text>
</comment>
<dbReference type="PANTHER" id="PTHR30582">
    <property type="entry name" value="L,D-TRANSPEPTIDASE"/>
    <property type="match status" value="1"/>
</dbReference>
<dbReference type="RefSeq" id="WP_133397288.1">
    <property type="nucleotide sequence ID" value="NZ_SNAA01000013.1"/>
</dbReference>
<feature type="active site" description="Proton donor/acceptor" evidence="9">
    <location>
        <position position="138"/>
    </location>
</feature>
<comment type="similarity">
    <text evidence="2">Belongs to the YkuD family.</text>
</comment>
<organism evidence="11 12">
    <name type="scientific">Palleronia sediminis</name>
    <dbReference type="NCBI Taxonomy" id="2547833"/>
    <lineage>
        <taxon>Bacteria</taxon>
        <taxon>Pseudomonadati</taxon>
        <taxon>Pseudomonadota</taxon>
        <taxon>Alphaproteobacteria</taxon>
        <taxon>Rhodobacterales</taxon>
        <taxon>Roseobacteraceae</taxon>
        <taxon>Palleronia</taxon>
    </lineage>
</organism>
<feature type="active site" description="Nucleophile" evidence="9">
    <location>
        <position position="152"/>
    </location>
</feature>
<evidence type="ECO:0000256" key="9">
    <source>
        <dbReference type="PROSITE-ProRule" id="PRU01373"/>
    </source>
</evidence>
<dbReference type="EMBL" id="SNAA01000013">
    <property type="protein sequence ID" value="TDL78164.1"/>
    <property type="molecule type" value="Genomic_DNA"/>
</dbReference>
<evidence type="ECO:0000256" key="5">
    <source>
        <dbReference type="ARBA" id="ARBA00022801"/>
    </source>
</evidence>
<dbReference type="InterPro" id="IPR038063">
    <property type="entry name" value="Transpep_catalytic_dom"/>
</dbReference>
<dbReference type="CDD" id="cd16913">
    <property type="entry name" value="YkuD_like"/>
    <property type="match status" value="1"/>
</dbReference>
<evidence type="ECO:0000256" key="7">
    <source>
        <dbReference type="ARBA" id="ARBA00022984"/>
    </source>
</evidence>
<evidence type="ECO:0000313" key="11">
    <source>
        <dbReference type="EMBL" id="TDL78164.1"/>
    </source>
</evidence>
<dbReference type="OrthoDB" id="9795305at2"/>
<dbReference type="GO" id="GO:0008360">
    <property type="term" value="P:regulation of cell shape"/>
    <property type="evidence" value="ECO:0007669"/>
    <property type="project" value="UniProtKB-UniRule"/>
</dbReference>
<name>A0A4R6A627_9RHOB</name>
<keyword evidence="12" id="KW-1185">Reference proteome</keyword>
<dbReference type="Pfam" id="PF03734">
    <property type="entry name" value="YkuD"/>
    <property type="match status" value="1"/>
</dbReference>
<dbReference type="UniPathway" id="UPA00219"/>